<protein>
    <recommendedName>
        <fullName evidence="1">Heterokaryon incompatibility domain-containing protein</fullName>
    </recommendedName>
</protein>
<dbReference type="OrthoDB" id="5428863at2759"/>
<dbReference type="HOGENOM" id="CLU_003953_2_1_1"/>
<sequence length="719" mass="81994">MSSCETCCSILNVLKNTTDEWTQVQLGSHEQVMRLSTCEDHKKLLAHTLRIDDSIELPRSYAVTNSANGHVIDIVGRRAYNRDLLVHDVHLISDSQSSTSICRGRVPHRDWIDRSLLQDWITSCERRHSRKCDQHLNTISATIRPTYLVDTWLECLVQPCGSEPYVALSYVWGGAQVFRTLKGNKELLMRHRALAPGNRDVLIPNTIRDAMRLVPVLHERYLWVDSLCVLQDDENKHLELLNMSAIYANATITIVAAQGSDANYGLRGLSGISRPRSLNKPVYSIGPARISIPTVPRSSGNLSHLSTWRTRGWTLQEEIFSRRKLIFEADVVRWDCEVAVWLEDVKSTESPRQSNQLPDPSKRSKRLFYLIYPDVYDFVNLLTNFNIRELTYPEDALSAFEGLAQALNHSFLGGFISGLPSGFFDIALIWNGTDNLSRRVSKSTDGARSLPSWSWAGWKGSLNPWMWTEAAEWVKYSDDAYCGSAAFATPLTKWSYKQSITDVGVSIHNVWYEYRSNYTEGDLPCPSGWTRHPVSESPNNGRSVNVKPKWQWFYKHESVPDVEFWYPLPLAQEPVKPALIIAPFISCTTKRAWLVVSEPADTHYPMVSLRDARGRWAGTLQPDECGGVDESKTQQQKLRGARLELVEIVTGFSADHNADYPYKSGIPPEMIPKIGNLYHYYYVLWIEWENGIAYRKGIGKIWKDMWEEQDRETIDLIMG</sequence>
<dbReference type="eggNOG" id="ENOG502SNM0">
    <property type="taxonomic scope" value="Eukaryota"/>
</dbReference>
<reference evidence="2 3" key="1">
    <citation type="journal article" date="2013" name="BMC Genomics">
        <title>Genomics-driven discovery of the pneumocandin biosynthetic gene cluster in the fungus Glarea lozoyensis.</title>
        <authorList>
            <person name="Chen L."/>
            <person name="Yue Q."/>
            <person name="Zhang X."/>
            <person name="Xiang M."/>
            <person name="Wang C."/>
            <person name="Li S."/>
            <person name="Che Y."/>
            <person name="Ortiz-Lopez F.J."/>
            <person name="Bills G.F."/>
            <person name="Liu X."/>
            <person name="An Z."/>
        </authorList>
    </citation>
    <scope>NUCLEOTIDE SEQUENCE [LARGE SCALE GENOMIC DNA]</scope>
    <source>
        <strain evidence="3">ATCC 20868 / MF5171</strain>
    </source>
</reference>
<gene>
    <name evidence="2" type="ORF">GLAREA_04703</name>
</gene>
<organism evidence="2 3">
    <name type="scientific">Glarea lozoyensis (strain ATCC 20868 / MF5171)</name>
    <dbReference type="NCBI Taxonomy" id="1116229"/>
    <lineage>
        <taxon>Eukaryota</taxon>
        <taxon>Fungi</taxon>
        <taxon>Dikarya</taxon>
        <taxon>Ascomycota</taxon>
        <taxon>Pezizomycotina</taxon>
        <taxon>Leotiomycetes</taxon>
        <taxon>Helotiales</taxon>
        <taxon>Helotiaceae</taxon>
        <taxon>Glarea</taxon>
    </lineage>
</organism>
<dbReference type="PANTHER" id="PTHR33112:SF12">
    <property type="entry name" value="HETEROKARYON INCOMPATIBILITY DOMAIN-CONTAINING PROTEIN"/>
    <property type="match status" value="1"/>
</dbReference>
<dbReference type="Pfam" id="PF06985">
    <property type="entry name" value="HET"/>
    <property type="match status" value="1"/>
</dbReference>
<accession>S3CN65</accession>
<dbReference type="InterPro" id="IPR010730">
    <property type="entry name" value="HET"/>
</dbReference>
<dbReference type="PANTHER" id="PTHR33112">
    <property type="entry name" value="DOMAIN PROTEIN, PUTATIVE-RELATED"/>
    <property type="match status" value="1"/>
</dbReference>
<dbReference type="STRING" id="1116229.S3CN65"/>
<feature type="domain" description="Heterokaryon incompatibility" evidence="1">
    <location>
        <begin position="165"/>
        <end position="317"/>
    </location>
</feature>
<dbReference type="AlphaFoldDB" id="S3CN65"/>
<dbReference type="KEGG" id="glz:GLAREA_04703"/>
<evidence type="ECO:0000259" key="1">
    <source>
        <dbReference type="Pfam" id="PF06985"/>
    </source>
</evidence>
<dbReference type="EMBL" id="KE145369">
    <property type="protein sequence ID" value="EPE27912.1"/>
    <property type="molecule type" value="Genomic_DNA"/>
</dbReference>
<dbReference type="OMA" id="PEMMFER"/>
<keyword evidence="3" id="KW-1185">Reference proteome</keyword>
<proteinExistence type="predicted"/>
<name>S3CN65_GLAL2</name>
<evidence type="ECO:0000313" key="2">
    <source>
        <dbReference type="EMBL" id="EPE27912.1"/>
    </source>
</evidence>
<dbReference type="RefSeq" id="XP_008085271.1">
    <property type="nucleotide sequence ID" value="XM_008087080.1"/>
</dbReference>
<dbReference type="Proteomes" id="UP000016922">
    <property type="component" value="Unassembled WGS sequence"/>
</dbReference>
<dbReference type="GeneID" id="19463758"/>
<evidence type="ECO:0000313" key="3">
    <source>
        <dbReference type="Proteomes" id="UP000016922"/>
    </source>
</evidence>